<keyword evidence="5 6" id="KW-0472">Membrane</keyword>
<organism evidence="7 8">
    <name type="scientific">Aliidiomarina haloalkalitolerans</name>
    <dbReference type="NCBI Taxonomy" id="859059"/>
    <lineage>
        <taxon>Bacteria</taxon>
        <taxon>Pseudomonadati</taxon>
        <taxon>Pseudomonadota</taxon>
        <taxon>Gammaproteobacteria</taxon>
        <taxon>Alteromonadales</taxon>
        <taxon>Idiomarinaceae</taxon>
        <taxon>Aliidiomarina</taxon>
    </lineage>
</organism>
<proteinExistence type="predicted"/>
<feature type="transmembrane region" description="Helical" evidence="6">
    <location>
        <begin position="279"/>
        <end position="304"/>
    </location>
</feature>
<accession>A0A432VR17</accession>
<comment type="caution">
    <text evidence="7">The sequence shown here is derived from an EMBL/GenBank/DDBJ whole genome shotgun (WGS) entry which is preliminary data.</text>
</comment>
<feature type="transmembrane region" description="Helical" evidence="6">
    <location>
        <begin position="355"/>
        <end position="374"/>
    </location>
</feature>
<evidence type="ECO:0000256" key="1">
    <source>
        <dbReference type="ARBA" id="ARBA00004651"/>
    </source>
</evidence>
<dbReference type="AlphaFoldDB" id="A0A432VR17"/>
<dbReference type="PANTHER" id="PTHR30250:SF11">
    <property type="entry name" value="O-ANTIGEN TRANSPORTER-RELATED"/>
    <property type="match status" value="1"/>
</dbReference>
<evidence type="ECO:0000313" key="7">
    <source>
        <dbReference type="EMBL" id="RUO18679.1"/>
    </source>
</evidence>
<feature type="transmembrane region" description="Helical" evidence="6">
    <location>
        <begin position="380"/>
        <end position="399"/>
    </location>
</feature>
<feature type="transmembrane region" description="Helical" evidence="6">
    <location>
        <begin position="40"/>
        <end position="57"/>
    </location>
</feature>
<sequence>MTNGFLFKGLGMLLMLISSILVSRIFGIEFLAIYAVFHTLIYIISSVLRFGCDLWYLSHRTSLKGSSQNGLSKAIRFLSINLMIMIFMSLLIGAYIESFSQVDLLILVIIGFFHANLYLYAAELKTIGKGAQSIIFESGCIMVLFVLFLIANSILEFFSIQNPERTILFFMFLTYLIGFSYVLNRFGIVDYFCSALRERIKYFRFAQLSRDYFLINFFSSSFFQLTPVITIGLIGAQALGEYRAAEQLAILSSLMLYVINAILPPLVSYIYSHGRKEDFFLVTRATVLISGFVGLLVFLAIAALGKPLLGIYGVESNQVFYLLLILSAGQLINTLSGPCAYIAMLIGYQEKVRNITVINNIVCLVILVPISYYFGSLGVSLIALAYFLIQNGSILILLYKEEDVMLLNFDYRALKRSATVIERYLSEVKSR</sequence>
<feature type="transmembrane region" description="Helical" evidence="6">
    <location>
        <begin position="319"/>
        <end position="343"/>
    </location>
</feature>
<evidence type="ECO:0000256" key="6">
    <source>
        <dbReference type="SAM" id="Phobius"/>
    </source>
</evidence>
<evidence type="ECO:0000256" key="5">
    <source>
        <dbReference type="ARBA" id="ARBA00023136"/>
    </source>
</evidence>
<feature type="transmembrane region" description="Helical" evidence="6">
    <location>
        <begin position="248"/>
        <end position="267"/>
    </location>
</feature>
<feature type="transmembrane region" description="Helical" evidence="6">
    <location>
        <begin position="12"/>
        <end position="34"/>
    </location>
</feature>
<feature type="transmembrane region" description="Helical" evidence="6">
    <location>
        <begin position="167"/>
        <end position="192"/>
    </location>
</feature>
<keyword evidence="2" id="KW-1003">Cell membrane</keyword>
<reference evidence="7 8" key="1">
    <citation type="journal article" date="2011" name="Front. Microbiol.">
        <title>Genomic signatures of strain selection and enhancement in Bacillus atrophaeus var. globigii, a historical biowarfare simulant.</title>
        <authorList>
            <person name="Gibbons H.S."/>
            <person name="Broomall S.M."/>
            <person name="McNew L.A."/>
            <person name="Daligault H."/>
            <person name="Chapman C."/>
            <person name="Bruce D."/>
            <person name="Karavis M."/>
            <person name="Krepps M."/>
            <person name="McGregor P.A."/>
            <person name="Hong C."/>
            <person name="Park K.H."/>
            <person name="Akmal A."/>
            <person name="Feldman A."/>
            <person name="Lin J.S."/>
            <person name="Chang W.E."/>
            <person name="Higgs B.W."/>
            <person name="Demirev P."/>
            <person name="Lindquist J."/>
            <person name="Liem A."/>
            <person name="Fochler E."/>
            <person name="Read T.D."/>
            <person name="Tapia R."/>
            <person name="Johnson S."/>
            <person name="Bishop-Lilly K.A."/>
            <person name="Detter C."/>
            <person name="Han C."/>
            <person name="Sozhamannan S."/>
            <person name="Rosenzweig C.N."/>
            <person name="Skowronski E.W."/>
        </authorList>
    </citation>
    <scope>NUCLEOTIDE SEQUENCE [LARGE SCALE GENOMIC DNA]</scope>
    <source>
        <strain evidence="7 8">AK5</strain>
    </source>
</reference>
<dbReference type="EMBL" id="PIPI01000008">
    <property type="protein sequence ID" value="RUO18679.1"/>
    <property type="molecule type" value="Genomic_DNA"/>
</dbReference>
<name>A0A432VR17_9GAMM</name>
<feature type="transmembrane region" description="Helical" evidence="6">
    <location>
        <begin position="134"/>
        <end position="155"/>
    </location>
</feature>
<keyword evidence="8" id="KW-1185">Reference proteome</keyword>
<feature type="transmembrane region" description="Helical" evidence="6">
    <location>
        <begin position="213"/>
        <end position="236"/>
    </location>
</feature>
<keyword evidence="4 6" id="KW-1133">Transmembrane helix</keyword>
<evidence type="ECO:0000256" key="3">
    <source>
        <dbReference type="ARBA" id="ARBA00022692"/>
    </source>
</evidence>
<keyword evidence="3 6" id="KW-0812">Transmembrane</keyword>
<comment type="subcellular location">
    <subcellularLocation>
        <location evidence="1">Cell membrane</location>
        <topology evidence="1">Multi-pass membrane protein</topology>
    </subcellularLocation>
</comment>
<evidence type="ECO:0000256" key="2">
    <source>
        <dbReference type="ARBA" id="ARBA00022475"/>
    </source>
</evidence>
<dbReference type="Proteomes" id="UP000288212">
    <property type="component" value="Unassembled WGS sequence"/>
</dbReference>
<protein>
    <recommendedName>
        <fullName evidence="9">Polysaccharide biosynthesis protein C-terminal domain-containing protein</fullName>
    </recommendedName>
</protein>
<gene>
    <name evidence="7" type="ORF">CWE06_10575</name>
</gene>
<dbReference type="InterPro" id="IPR050833">
    <property type="entry name" value="Poly_Biosynth_Transport"/>
</dbReference>
<feature type="transmembrane region" description="Helical" evidence="6">
    <location>
        <begin position="77"/>
        <end position="96"/>
    </location>
</feature>
<dbReference type="PANTHER" id="PTHR30250">
    <property type="entry name" value="PST FAMILY PREDICTED COLANIC ACID TRANSPORTER"/>
    <property type="match status" value="1"/>
</dbReference>
<evidence type="ECO:0000313" key="8">
    <source>
        <dbReference type="Proteomes" id="UP000288212"/>
    </source>
</evidence>
<feature type="transmembrane region" description="Helical" evidence="6">
    <location>
        <begin position="102"/>
        <end position="122"/>
    </location>
</feature>
<evidence type="ECO:0000256" key="4">
    <source>
        <dbReference type="ARBA" id="ARBA00022989"/>
    </source>
</evidence>
<evidence type="ECO:0008006" key="9">
    <source>
        <dbReference type="Google" id="ProtNLM"/>
    </source>
</evidence>
<dbReference type="GO" id="GO:0005886">
    <property type="term" value="C:plasma membrane"/>
    <property type="evidence" value="ECO:0007669"/>
    <property type="project" value="UniProtKB-SubCell"/>
</dbReference>